<name>A0A1N7AEC5_9RHOO</name>
<dbReference type="EMBL" id="FTMD01000014">
    <property type="protein sequence ID" value="SIR37418.1"/>
    <property type="molecule type" value="Genomic_DNA"/>
</dbReference>
<dbReference type="STRING" id="34027.SAMN05421829_11414"/>
<dbReference type="InterPro" id="IPR029033">
    <property type="entry name" value="His_PPase_superfam"/>
</dbReference>
<feature type="chain" id="PRO_5012139384" evidence="1">
    <location>
        <begin position="25"/>
        <end position="206"/>
    </location>
</feature>
<gene>
    <name evidence="2" type="ORF">SAMN05421829_11414</name>
</gene>
<accession>A0A1N7AEC5</accession>
<dbReference type="InterPro" id="IPR013078">
    <property type="entry name" value="His_Pase_superF_clade-1"/>
</dbReference>
<evidence type="ECO:0000313" key="3">
    <source>
        <dbReference type="Proteomes" id="UP000186819"/>
    </source>
</evidence>
<organism evidence="2 3">
    <name type="scientific">Aromatoleum tolulyticum</name>
    <dbReference type="NCBI Taxonomy" id="34027"/>
    <lineage>
        <taxon>Bacteria</taxon>
        <taxon>Pseudomonadati</taxon>
        <taxon>Pseudomonadota</taxon>
        <taxon>Betaproteobacteria</taxon>
        <taxon>Rhodocyclales</taxon>
        <taxon>Rhodocyclaceae</taxon>
        <taxon>Aromatoleum</taxon>
    </lineage>
</organism>
<dbReference type="Proteomes" id="UP000186819">
    <property type="component" value="Unassembled WGS sequence"/>
</dbReference>
<evidence type="ECO:0000313" key="2">
    <source>
        <dbReference type="EMBL" id="SIR37418.1"/>
    </source>
</evidence>
<feature type="signal peptide" evidence="1">
    <location>
        <begin position="1"/>
        <end position="24"/>
    </location>
</feature>
<keyword evidence="3" id="KW-1185">Reference proteome</keyword>
<keyword evidence="1" id="KW-0732">Signal</keyword>
<protein>
    <submittedName>
        <fullName evidence="2">Histidine phosphatase superfamily (Branch 1)</fullName>
    </submittedName>
</protein>
<dbReference type="RefSeq" id="WP_076603592.1">
    <property type="nucleotide sequence ID" value="NZ_FTMD01000014.1"/>
</dbReference>
<dbReference type="CDD" id="cd07067">
    <property type="entry name" value="HP_PGM_like"/>
    <property type="match status" value="1"/>
</dbReference>
<sequence>MSLLRCLAAALALLSQILPSTVHAADAALVEALRTGGYVLYFRHAQTDRTQSDRSKDAGWASCAPARMRQLSEAGRETARQVGDALRRLKIPVGQVLASEFCRTQETARLLGLGEVAVTRALINETHAEHAGGTAALRDAAKRLMATPPPKGTNTVLVAHGNVFMLVSDRRPVEAGAAVLRPDGRGGFEVVAHVGPDEWIRLAQER</sequence>
<dbReference type="Gene3D" id="3.40.50.1240">
    <property type="entry name" value="Phosphoglycerate mutase-like"/>
    <property type="match status" value="1"/>
</dbReference>
<reference evidence="3" key="1">
    <citation type="submission" date="2017-01" db="EMBL/GenBank/DDBJ databases">
        <authorList>
            <person name="Varghese N."/>
            <person name="Submissions S."/>
        </authorList>
    </citation>
    <scope>NUCLEOTIDE SEQUENCE [LARGE SCALE GENOMIC DNA]</scope>
    <source>
        <strain evidence="3">ATCC 51758</strain>
    </source>
</reference>
<proteinExistence type="predicted"/>
<dbReference type="AlphaFoldDB" id="A0A1N7AEC5"/>
<evidence type="ECO:0000256" key="1">
    <source>
        <dbReference type="SAM" id="SignalP"/>
    </source>
</evidence>
<dbReference type="SUPFAM" id="SSF53254">
    <property type="entry name" value="Phosphoglycerate mutase-like"/>
    <property type="match status" value="1"/>
</dbReference>
<dbReference type="Pfam" id="PF00300">
    <property type="entry name" value="His_Phos_1"/>
    <property type="match status" value="1"/>
</dbReference>